<feature type="transmembrane region" description="Helical" evidence="1">
    <location>
        <begin position="75"/>
        <end position="97"/>
    </location>
</feature>
<accession>A0CC30</accession>
<evidence type="ECO:0008006" key="4">
    <source>
        <dbReference type="Google" id="ProtNLM"/>
    </source>
</evidence>
<keyword evidence="1" id="KW-0812">Transmembrane</keyword>
<organism evidence="2 3">
    <name type="scientific">Paramecium tetraurelia</name>
    <dbReference type="NCBI Taxonomy" id="5888"/>
    <lineage>
        <taxon>Eukaryota</taxon>
        <taxon>Sar</taxon>
        <taxon>Alveolata</taxon>
        <taxon>Ciliophora</taxon>
        <taxon>Intramacronucleata</taxon>
        <taxon>Oligohymenophorea</taxon>
        <taxon>Peniculida</taxon>
        <taxon>Parameciidae</taxon>
        <taxon>Paramecium</taxon>
    </lineage>
</organism>
<reference evidence="2 3" key="1">
    <citation type="journal article" date="2006" name="Nature">
        <title>Global trends of whole-genome duplications revealed by the ciliate Paramecium tetraurelia.</title>
        <authorList>
            <consortium name="Genoscope"/>
            <person name="Aury J.-M."/>
            <person name="Jaillon O."/>
            <person name="Duret L."/>
            <person name="Noel B."/>
            <person name="Jubin C."/>
            <person name="Porcel B.M."/>
            <person name="Segurens B."/>
            <person name="Daubin V."/>
            <person name="Anthouard V."/>
            <person name="Aiach N."/>
            <person name="Arnaiz O."/>
            <person name="Billaut A."/>
            <person name="Beisson J."/>
            <person name="Blanc I."/>
            <person name="Bouhouche K."/>
            <person name="Camara F."/>
            <person name="Duharcourt S."/>
            <person name="Guigo R."/>
            <person name="Gogendeau D."/>
            <person name="Katinka M."/>
            <person name="Keller A.-M."/>
            <person name="Kissmehl R."/>
            <person name="Klotz C."/>
            <person name="Koll F."/>
            <person name="Le Moue A."/>
            <person name="Lepere C."/>
            <person name="Malinsky S."/>
            <person name="Nowacki M."/>
            <person name="Nowak J.K."/>
            <person name="Plattner H."/>
            <person name="Poulain J."/>
            <person name="Ruiz F."/>
            <person name="Serrano V."/>
            <person name="Zagulski M."/>
            <person name="Dessen P."/>
            <person name="Betermier M."/>
            <person name="Weissenbach J."/>
            <person name="Scarpelli C."/>
            <person name="Schachter V."/>
            <person name="Sperling L."/>
            <person name="Meyer E."/>
            <person name="Cohen J."/>
            <person name="Wincker P."/>
        </authorList>
    </citation>
    <scope>NUCLEOTIDE SEQUENCE [LARGE SCALE GENOMIC DNA]</scope>
    <source>
        <strain evidence="2 3">Stock d4-2</strain>
    </source>
</reference>
<evidence type="ECO:0000256" key="1">
    <source>
        <dbReference type="SAM" id="Phobius"/>
    </source>
</evidence>
<protein>
    <recommendedName>
        <fullName evidence="4">Transmembrane protein</fullName>
    </recommendedName>
</protein>
<sequence length="159" mass="19281">MNKAYLILKFDNINRLSMLNVQLFNFHFHQLKNQSELYFQQYQYKQVLLQIIFQFLQCLGILNINFLNFENYPKLLLLIMQFQFLQVSITYSFGVIFQANDNQSIIQNFSYLNSYIYTFESYFINKSLIPQQPQDVVGQLIQIQIILQNYIRQQRYKLL</sequence>
<dbReference type="RefSeq" id="XP_001435744.1">
    <property type="nucleotide sequence ID" value="XM_001435707.1"/>
</dbReference>
<dbReference type="Proteomes" id="UP000000600">
    <property type="component" value="Unassembled WGS sequence"/>
</dbReference>
<name>A0CC30_PARTE</name>
<dbReference type="EMBL" id="CT868059">
    <property type="protein sequence ID" value="CAK68347.1"/>
    <property type="molecule type" value="Genomic_DNA"/>
</dbReference>
<dbReference type="InParanoid" id="A0CC30"/>
<evidence type="ECO:0000313" key="2">
    <source>
        <dbReference type="EMBL" id="CAK68347.1"/>
    </source>
</evidence>
<evidence type="ECO:0000313" key="3">
    <source>
        <dbReference type="Proteomes" id="UP000000600"/>
    </source>
</evidence>
<gene>
    <name evidence="2" type="ORF">GSPATT00037131001</name>
</gene>
<keyword evidence="1" id="KW-1133">Transmembrane helix</keyword>
<dbReference type="HOGENOM" id="CLU_1664087_0_0_1"/>
<keyword evidence="1" id="KW-0472">Membrane</keyword>
<keyword evidence="3" id="KW-1185">Reference proteome</keyword>
<dbReference type="AlphaFoldDB" id="A0CC30"/>
<feature type="transmembrane region" description="Helical" evidence="1">
    <location>
        <begin position="47"/>
        <end position="69"/>
    </location>
</feature>
<dbReference type="GeneID" id="5021529"/>
<proteinExistence type="predicted"/>
<dbReference type="KEGG" id="ptm:GSPATT00037131001"/>